<keyword evidence="3" id="KW-1185">Reference proteome</keyword>
<protein>
    <submittedName>
        <fullName evidence="2">Membrane protein</fullName>
    </submittedName>
</protein>
<evidence type="ECO:0000256" key="1">
    <source>
        <dbReference type="SAM" id="Phobius"/>
    </source>
</evidence>
<dbReference type="EMBL" id="ANOG01000970">
    <property type="protein sequence ID" value="EMI16308.1"/>
    <property type="molecule type" value="Genomic_DNA"/>
</dbReference>
<feature type="transmembrane region" description="Helical" evidence="1">
    <location>
        <begin position="23"/>
        <end position="41"/>
    </location>
</feature>
<proteinExistence type="predicted"/>
<dbReference type="RefSeq" id="WP_008707017.1">
    <property type="nucleotide sequence ID" value="NZ_ANOG01000970.1"/>
</dbReference>
<organism evidence="2 3">
    <name type="scientific">Rhodopirellula maiorica SM1</name>
    <dbReference type="NCBI Taxonomy" id="1265738"/>
    <lineage>
        <taxon>Bacteria</taxon>
        <taxon>Pseudomonadati</taxon>
        <taxon>Planctomycetota</taxon>
        <taxon>Planctomycetia</taxon>
        <taxon>Pirellulales</taxon>
        <taxon>Pirellulaceae</taxon>
        <taxon>Novipirellula</taxon>
    </lineage>
</organism>
<feature type="transmembrane region" description="Helical" evidence="1">
    <location>
        <begin position="47"/>
        <end position="66"/>
    </location>
</feature>
<evidence type="ECO:0000313" key="3">
    <source>
        <dbReference type="Proteomes" id="UP000011991"/>
    </source>
</evidence>
<keyword evidence="1" id="KW-1133">Transmembrane helix</keyword>
<keyword evidence="1" id="KW-0472">Membrane</keyword>
<accession>M5R9Z9</accession>
<evidence type="ECO:0000313" key="2">
    <source>
        <dbReference type="EMBL" id="EMI16308.1"/>
    </source>
</evidence>
<gene>
    <name evidence="2" type="ORF">RMSM_06767</name>
</gene>
<comment type="caution">
    <text evidence="2">The sequence shown here is derived from an EMBL/GenBank/DDBJ whole genome shotgun (WGS) entry which is preliminary data.</text>
</comment>
<keyword evidence="1" id="KW-0812">Transmembrane</keyword>
<dbReference type="AlphaFoldDB" id="M5R9Z9"/>
<name>M5R9Z9_9BACT</name>
<reference evidence="2 3" key="1">
    <citation type="journal article" date="2013" name="Mar. Genomics">
        <title>Expression of sulfatases in Rhodopirellula baltica and the diversity of sulfatases in the genus Rhodopirellula.</title>
        <authorList>
            <person name="Wegner C.E."/>
            <person name="Richter-Heitmann T."/>
            <person name="Klindworth A."/>
            <person name="Klockow C."/>
            <person name="Richter M."/>
            <person name="Achstetter T."/>
            <person name="Glockner F.O."/>
            <person name="Harder J."/>
        </authorList>
    </citation>
    <scope>NUCLEOTIDE SEQUENCE [LARGE SCALE GENOMIC DNA]</scope>
    <source>
        <strain evidence="2 3">SM1</strain>
    </source>
</reference>
<dbReference type="Proteomes" id="UP000011991">
    <property type="component" value="Unassembled WGS sequence"/>
</dbReference>
<sequence length="102" mass="11014">MTIPCNDTIPADEQAKSKKSRNLLAVGFALMVVGLFLFAFASAAGGVAMTAGFIVIVFSFVVGGVTDKSKDEPFRISRYRGDRVWISGVDAKQIERYPPLPS</sequence>
<dbReference type="PATRIC" id="fig|1265738.3.peg.6763"/>